<dbReference type="AlphaFoldDB" id="A0A7M1NYS9"/>
<protein>
    <submittedName>
        <fullName evidence="1">Uncharacterized protein</fullName>
    </submittedName>
</protein>
<sequence length="106" mass="12481">MSFEYIINLDSKESTSLISTDLRASQLCTSTTKDYIDWIDHESEHNIPYDIRFYTDEEKSIFVAINCFSKNIFSAIKSILSKYNYYLVDCDTDEKVTLEYIFRSIL</sequence>
<dbReference type="Proteomes" id="UP000595009">
    <property type="component" value="Chromosome"/>
</dbReference>
<reference evidence="1 2" key="1">
    <citation type="submission" date="2020-10" db="EMBL/GenBank/DDBJ databases">
        <title>Genomic diversity and antimicrobial resistance of Haemophilus colonising the airways of young children with cystic fibrosis.</title>
        <authorList>
            <person name="Watts S.C."/>
            <person name="Judd L.M."/>
            <person name="Carzino R."/>
            <person name="Ranganathan S."/>
            <person name="Holt K.E."/>
        </authorList>
    </citation>
    <scope>NUCLEOTIDE SEQUENCE [LARGE SCALE GENOMIC DNA]</scope>
    <source>
        <strain evidence="1 2">M1C137_2</strain>
    </source>
</reference>
<proteinExistence type="predicted"/>
<dbReference type="EMBL" id="CP063120">
    <property type="protein sequence ID" value="QOR17831.1"/>
    <property type="molecule type" value="Genomic_DNA"/>
</dbReference>
<name>A0A7M1NYS9_HAEPA</name>
<evidence type="ECO:0000313" key="1">
    <source>
        <dbReference type="EMBL" id="QOR17831.1"/>
    </source>
</evidence>
<dbReference type="RefSeq" id="WP_197543968.1">
    <property type="nucleotide sequence ID" value="NZ_CP063120.1"/>
</dbReference>
<accession>A0A7M1NYS9</accession>
<gene>
    <name evidence="1" type="ORF">INP94_02780</name>
</gene>
<evidence type="ECO:0000313" key="2">
    <source>
        <dbReference type="Proteomes" id="UP000595009"/>
    </source>
</evidence>
<organism evidence="1 2">
    <name type="scientific">Haemophilus parainfluenzae</name>
    <dbReference type="NCBI Taxonomy" id="729"/>
    <lineage>
        <taxon>Bacteria</taxon>
        <taxon>Pseudomonadati</taxon>
        <taxon>Pseudomonadota</taxon>
        <taxon>Gammaproteobacteria</taxon>
        <taxon>Pasteurellales</taxon>
        <taxon>Pasteurellaceae</taxon>
        <taxon>Haemophilus</taxon>
    </lineage>
</organism>